<evidence type="ECO:0000313" key="1">
    <source>
        <dbReference type="EMBL" id="KAJ4499720.1"/>
    </source>
</evidence>
<protein>
    <submittedName>
        <fullName evidence="1">Uncharacterized protein</fullName>
    </submittedName>
</protein>
<reference evidence="1" key="1">
    <citation type="submission" date="2022-08" db="EMBL/GenBank/DDBJ databases">
        <title>A Global Phylogenomic Analysis of the Shiitake Genus Lentinula.</title>
        <authorList>
            <consortium name="DOE Joint Genome Institute"/>
            <person name="Sierra-Patev S."/>
            <person name="Min B."/>
            <person name="Naranjo-Ortiz M."/>
            <person name="Looney B."/>
            <person name="Konkel Z."/>
            <person name="Slot J.C."/>
            <person name="Sakamoto Y."/>
            <person name="Steenwyk J.L."/>
            <person name="Rokas A."/>
            <person name="Carro J."/>
            <person name="Camarero S."/>
            <person name="Ferreira P."/>
            <person name="Molpeceres G."/>
            <person name="Ruiz-Duenas F.J."/>
            <person name="Serrano A."/>
            <person name="Henrissat B."/>
            <person name="Drula E."/>
            <person name="Hughes K.W."/>
            <person name="Mata J.L."/>
            <person name="Ishikawa N.K."/>
            <person name="Vargas-Isla R."/>
            <person name="Ushijima S."/>
            <person name="Smith C.A."/>
            <person name="Ahrendt S."/>
            <person name="Andreopoulos W."/>
            <person name="He G."/>
            <person name="Labutti K."/>
            <person name="Lipzen A."/>
            <person name="Ng V."/>
            <person name="Riley R."/>
            <person name="Sandor L."/>
            <person name="Barry K."/>
            <person name="Martinez A.T."/>
            <person name="Xiao Y."/>
            <person name="Gibbons J.G."/>
            <person name="Terashima K."/>
            <person name="Grigoriev I.V."/>
            <person name="Hibbett D.S."/>
        </authorList>
    </citation>
    <scope>NUCLEOTIDE SEQUENCE</scope>
    <source>
        <strain evidence="1">RHP3577 ss4</strain>
    </source>
</reference>
<feature type="non-terminal residue" evidence="1">
    <location>
        <position position="1"/>
    </location>
</feature>
<evidence type="ECO:0000313" key="2">
    <source>
        <dbReference type="Proteomes" id="UP001150217"/>
    </source>
</evidence>
<comment type="caution">
    <text evidence="1">The sequence shown here is derived from an EMBL/GenBank/DDBJ whole genome shotgun (WGS) entry which is preliminary data.</text>
</comment>
<proteinExistence type="predicted"/>
<keyword evidence="2" id="KW-1185">Reference proteome</keyword>
<dbReference type="Proteomes" id="UP001150217">
    <property type="component" value="Unassembled WGS sequence"/>
</dbReference>
<sequence length="208" mass="22320">LSAGTAIEVDLEAQDFDAAHGAHTAKPGTQKQRGSNADIQRRYSVEDLVALGFRHIPWDGLTPYPLIDPLGRVIGVLAGTPGSGYAEDLLRASDLILQEGKQAGLGAAAPNPHLRGSFPAYNCGVTMGMGSPRPVALNPKALTVVLARLVGHETVLRMAMYQNRAFSIWAPRVYAVYEATQTRMYEELPTLPRNFPGSVFSAAAFNFG</sequence>
<name>A0ABQ8VYV6_9AGAR</name>
<organism evidence="1 2">
    <name type="scientific">Lentinula lateritia</name>
    <dbReference type="NCBI Taxonomy" id="40482"/>
    <lineage>
        <taxon>Eukaryota</taxon>
        <taxon>Fungi</taxon>
        <taxon>Dikarya</taxon>
        <taxon>Basidiomycota</taxon>
        <taxon>Agaricomycotina</taxon>
        <taxon>Agaricomycetes</taxon>
        <taxon>Agaricomycetidae</taxon>
        <taxon>Agaricales</taxon>
        <taxon>Marasmiineae</taxon>
        <taxon>Omphalotaceae</taxon>
        <taxon>Lentinula</taxon>
    </lineage>
</organism>
<accession>A0ABQ8VYV6</accession>
<feature type="non-terminal residue" evidence="1">
    <location>
        <position position="208"/>
    </location>
</feature>
<gene>
    <name evidence="1" type="ORF">C8R41DRAFT_703081</name>
</gene>
<dbReference type="EMBL" id="JANVFT010000009">
    <property type="protein sequence ID" value="KAJ4499720.1"/>
    <property type="molecule type" value="Genomic_DNA"/>
</dbReference>